<sequence length="232" mass="25551">MSRLILAARRLLDAVLPPRCVVCGEPGDAPDALCAACFTRLPWNHTPCGVCALPLCDDSGPCRCTRRRHAVIDRVLAPLRYEFPVTSLVPRLKFHGDLAAGRALTQLLDLALRDEPRPDALVPVPLHSRRLASRGYDQALELARPLARALDIPLRTDLLRRTRDTRPQTELRARSRRRNLQDAFRAVGVVPGHVALLDDVMTTGNTLNECAVALREAGADRVEAWVVARASA</sequence>
<organism evidence="4 5">
    <name type="scientific">Alkalisalibacterium limincola</name>
    <dbReference type="NCBI Taxonomy" id="2699169"/>
    <lineage>
        <taxon>Bacteria</taxon>
        <taxon>Pseudomonadati</taxon>
        <taxon>Pseudomonadota</taxon>
        <taxon>Gammaproteobacteria</taxon>
        <taxon>Lysobacterales</taxon>
        <taxon>Lysobacteraceae</taxon>
        <taxon>Alkalisalibacterium</taxon>
    </lineage>
</organism>
<evidence type="ECO:0000256" key="1">
    <source>
        <dbReference type="ARBA" id="ARBA00008007"/>
    </source>
</evidence>
<dbReference type="SUPFAM" id="SSF53271">
    <property type="entry name" value="PRTase-like"/>
    <property type="match status" value="1"/>
</dbReference>
<comment type="similarity">
    <text evidence="1">Belongs to the ComF/GntX family.</text>
</comment>
<protein>
    <submittedName>
        <fullName evidence="4">ComF family protein</fullName>
    </submittedName>
</protein>
<evidence type="ECO:0000259" key="2">
    <source>
        <dbReference type="Pfam" id="PF00156"/>
    </source>
</evidence>
<evidence type="ECO:0000313" key="5">
    <source>
        <dbReference type="Proteomes" id="UP000321248"/>
    </source>
</evidence>
<dbReference type="Pfam" id="PF00156">
    <property type="entry name" value="Pribosyltran"/>
    <property type="match status" value="1"/>
</dbReference>
<name>A0A5C8KQI7_9GAMM</name>
<dbReference type="CDD" id="cd06223">
    <property type="entry name" value="PRTases_typeI"/>
    <property type="match status" value="1"/>
</dbReference>
<dbReference type="Proteomes" id="UP000321248">
    <property type="component" value="Unassembled WGS sequence"/>
</dbReference>
<dbReference type="InterPro" id="IPR051910">
    <property type="entry name" value="ComF/GntX_DNA_util-trans"/>
</dbReference>
<evidence type="ECO:0000259" key="3">
    <source>
        <dbReference type="Pfam" id="PF18912"/>
    </source>
</evidence>
<accession>A0A5C8KQI7</accession>
<dbReference type="OrthoDB" id="9793412at2"/>
<dbReference type="InterPro" id="IPR029057">
    <property type="entry name" value="PRTase-like"/>
</dbReference>
<proteinExistence type="inferred from homology"/>
<keyword evidence="5" id="KW-1185">Reference proteome</keyword>
<reference evidence="4 5" key="1">
    <citation type="submission" date="2019-08" db="EMBL/GenBank/DDBJ databases">
        <authorList>
            <person name="Karlyshev A.V."/>
        </authorList>
    </citation>
    <scope>NUCLEOTIDE SEQUENCE [LARGE SCALE GENOMIC DNA]</scope>
    <source>
        <strain evidence="4 5">Alg18-2.2</strain>
    </source>
</reference>
<dbReference type="Pfam" id="PF18912">
    <property type="entry name" value="DZR_2"/>
    <property type="match status" value="1"/>
</dbReference>
<dbReference type="AlphaFoldDB" id="A0A5C8KQI7"/>
<comment type="caution">
    <text evidence="4">The sequence shown here is derived from an EMBL/GenBank/DDBJ whole genome shotgun (WGS) entry which is preliminary data.</text>
</comment>
<dbReference type="Gene3D" id="3.40.50.2020">
    <property type="match status" value="1"/>
</dbReference>
<feature type="domain" description="Phosphoribosyltransferase" evidence="2">
    <location>
        <begin position="139"/>
        <end position="229"/>
    </location>
</feature>
<feature type="domain" description="Double zinc ribbon" evidence="3">
    <location>
        <begin position="11"/>
        <end position="62"/>
    </location>
</feature>
<dbReference type="EMBL" id="VRTS01000005">
    <property type="protein sequence ID" value="TXK62225.1"/>
    <property type="molecule type" value="Genomic_DNA"/>
</dbReference>
<evidence type="ECO:0000313" key="4">
    <source>
        <dbReference type="EMBL" id="TXK62225.1"/>
    </source>
</evidence>
<dbReference type="PANTHER" id="PTHR47505">
    <property type="entry name" value="DNA UTILIZATION PROTEIN YHGH"/>
    <property type="match status" value="1"/>
</dbReference>
<dbReference type="PANTHER" id="PTHR47505:SF1">
    <property type="entry name" value="DNA UTILIZATION PROTEIN YHGH"/>
    <property type="match status" value="1"/>
</dbReference>
<dbReference type="InterPro" id="IPR000836">
    <property type="entry name" value="PRTase_dom"/>
</dbReference>
<gene>
    <name evidence="4" type="ORF">FU658_08200</name>
</gene>
<dbReference type="RefSeq" id="WP_147891644.1">
    <property type="nucleotide sequence ID" value="NZ_VRTS01000005.1"/>
</dbReference>
<dbReference type="InterPro" id="IPR044005">
    <property type="entry name" value="DZR_2"/>
</dbReference>